<keyword evidence="3" id="KW-0472">Membrane</keyword>
<dbReference type="InterPro" id="IPR006059">
    <property type="entry name" value="SBP"/>
</dbReference>
<gene>
    <name evidence="7" type="ORF">ACFSJ0_40175</name>
</gene>
<sequence length="434" mass="46830">MPSPRRSLATLALTGLLAATSACGSSSAAGDESLEVWNRASPASAEVTKKVLAAFTAKTGIKTKYVPVLDNWDGKVQEAVAARNLPDIIINDSGMLGTNVSQGLVGPVNRDQIAGQGELHERAWEQAKGYDGKYYAVPYTVQTVATLIRKDWREKVGAEVPKTWADLVALAKAFQEKDPDGNGKADTYGMVVPASTERGYASWWASTYIWQGGGEFLTASGGKFTPAIDQPKSVEAVKWLQNLFCKDKVAIPGALTLVTKDAHPFFETGKAGIYLTGPYTFGRFDKSLGKDKYEVIPSPAGPAGTTSMAEGENIYLMAGSKLQDQQKKLAEYLITPEAQKIGMAGNSDGAIVKLPVNKSVDVLAERQDDRWATIKDVYEKDGKYFPNVPNWLPFRQRSAETLNKIFADCGTDVQASLTELAGVFKTELAAQKVG</sequence>
<dbReference type="Proteomes" id="UP001597097">
    <property type="component" value="Unassembled WGS sequence"/>
</dbReference>
<dbReference type="PANTHER" id="PTHR43649">
    <property type="entry name" value="ARABINOSE-BINDING PROTEIN-RELATED"/>
    <property type="match status" value="1"/>
</dbReference>
<evidence type="ECO:0000256" key="3">
    <source>
        <dbReference type="ARBA" id="ARBA00023136"/>
    </source>
</evidence>
<reference evidence="8" key="1">
    <citation type="journal article" date="2019" name="Int. J. Syst. Evol. Microbiol.">
        <title>The Global Catalogue of Microorganisms (GCM) 10K type strain sequencing project: providing services to taxonomists for standard genome sequencing and annotation.</title>
        <authorList>
            <consortium name="The Broad Institute Genomics Platform"/>
            <consortium name="The Broad Institute Genome Sequencing Center for Infectious Disease"/>
            <person name="Wu L."/>
            <person name="Ma J."/>
        </authorList>
    </citation>
    <scope>NUCLEOTIDE SEQUENCE [LARGE SCALE GENOMIC DNA]</scope>
    <source>
        <strain evidence="8">CGMCC 1.15399</strain>
    </source>
</reference>
<evidence type="ECO:0000256" key="5">
    <source>
        <dbReference type="ARBA" id="ARBA00023288"/>
    </source>
</evidence>
<evidence type="ECO:0000313" key="7">
    <source>
        <dbReference type="EMBL" id="MFD1543322.1"/>
    </source>
</evidence>
<evidence type="ECO:0000256" key="4">
    <source>
        <dbReference type="ARBA" id="ARBA00023139"/>
    </source>
</evidence>
<evidence type="ECO:0000256" key="2">
    <source>
        <dbReference type="ARBA" id="ARBA00022729"/>
    </source>
</evidence>
<comment type="caution">
    <text evidence="7">The sequence shown here is derived from an EMBL/GenBank/DDBJ whole genome shotgun (WGS) entry which is preliminary data.</text>
</comment>
<name>A0ABW4GQ10_9ACTN</name>
<proteinExistence type="predicted"/>
<dbReference type="RefSeq" id="WP_219536190.1">
    <property type="nucleotide sequence ID" value="NZ_JAHKRM010000028.1"/>
</dbReference>
<dbReference type="CDD" id="cd13585">
    <property type="entry name" value="PBP2_TMBP_like"/>
    <property type="match status" value="1"/>
</dbReference>
<organism evidence="7 8">
    <name type="scientific">Nonomuraea guangzhouensis</name>
    <dbReference type="NCBI Taxonomy" id="1291555"/>
    <lineage>
        <taxon>Bacteria</taxon>
        <taxon>Bacillati</taxon>
        <taxon>Actinomycetota</taxon>
        <taxon>Actinomycetes</taxon>
        <taxon>Streptosporangiales</taxon>
        <taxon>Streptosporangiaceae</taxon>
        <taxon>Nonomuraea</taxon>
    </lineage>
</organism>
<keyword evidence="2 6" id="KW-0732">Signal</keyword>
<dbReference type="EMBL" id="JBHUCM010000038">
    <property type="protein sequence ID" value="MFD1543322.1"/>
    <property type="molecule type" value="Genomic_DNA"/>
</dbReference>
<keyword evidence="5" id="KW-0449">Lipoprotein</keyword>
<feature type="chain" id="PRO_5045458199" evidence="6">
    <location>
        <begin position="29"/>
        <end position="434"/>
    </location>
</feature>
<dbReference type="InterPro" id="IPR050490">
    <property type="entry name" value="Bact_solute-bd_prot1"/>
</dbReference>
<keyword evidence="4" id="KW-0564">Palmitate</keyword>
<feature type="signal peptide" evidence="6">
    <location>
        <begin position="1"/>
        <end position="28"/>
    </location>
</feature>
<evidence type="ECO:0000256" key="6">
    <source>
        <dbReference type="SAM" id="SignalP"/>
    </source>
</evidence>
<dbReference type="PANTHER" id="PTHR43649:SF33">
    <property type="entry name" value="POLYGALACTURONAN_RHAMNOGALACTURONAN-BINDING PROTEIN YTCQ"/>
    <property type="match status" value="1"/>
</dbReference>
<keyword evidence="8" id="KW-1185">Reference proteome</keyword>
<evidence type="ECO:0000313" key="8">
    <source>
        <dbReference type="Proteomes" id="UP001597097"/>
    </source>
</evidence>
<keyword evidence="1" id="KW-1003">Cell membrane</keyword>
<accession>A0ABW4GQ10</accession>
<dbReference type="PROSITE" id="PS51257">
    <property type="entry name" value="PROKAR_LIPOPROTEIN"/>
    <property type="match status" value="1"/>
</dbReference>
<protein>
    <submittedName>
        <fullName evidence="7">ABC transporter substrate-binding protein</fullName>
    </submittedName>
</protein>
<dbReference type="Pfam" id="PF01547">
    <property type="entry name" value="SBP_bac_1"/>
    <property type="match status" value="1"/>
</dbReference>
<evidence type="ECO:0000256" key="1">
    <source>
        <dbReference type="ARBA" id="ARBA00022475"/>
    </source>
</evidence>